<evidence type="ECO:0000256" key="1">
    <source>
        <dbReference type="SAM" id="SignalP"/>
    </source>
</evidence>
<accession>A0ABM7WRP1</accession>
<evidence type="ECO:0008006" key="4">
    <source>
        <dbReference type="Google" id="ProtNLM"/>
    </source>
</evidence>
<reference evidence="3" key="1">
    <citation type="journal article" date="2022" name="Int. J. Syst. Evol. Microbiol.">
        <title>Anaeromyxobacter oryzae sp. nov., Anaeromyxobacter diazotrophicus sp. nov. and Anaeromyxobacter paludicola sp. nov., isolated from paddy soils.</title>
        <authorList>
            <person name="Itoh H."/>
            <person name="Xu Z."/>
            <person name="Mise K."/>
            <person name="Masuda Y."/>
            <person name="Ushijima N."/>
            <person name="Hayakawa C."/>
            <person name="Shiratori Y."/>
            <person name="Senoo K."/>
        </authorList>
    </citation>
    <scope>NUCLEOTIDE SEQUENCE [LARGE SCALE GENOMIC DNA]</scope>
    <source>
        <strain evidence="3">Red232</strain>
    </source>
</reference>
<dbReference type="EMBL" id="AP025591">
    <property type="protein sequence ID" value="BDG02142.1"/>
    <property type="molecule type" value="Genomic_DNA"/>
</dbReference>
<sequence>MLRSCLTSTPIPALLRRAGIAAVLAAALLAPGAVRADFTTVNPGVTVSYTFGHGFTWGLEVSWVRWPETLDGFRQRPYGRGLAIDVSTNWRDLLKLRVGGEVAGPFIGVEAGPALVLDPGGVHVGLSVTPWAGWYVMPFYTYTYVLGRERNLHEVGTYLKLYLDPNGTGAVGSHHHDWD</sequence>
<organism evidence="2 3">
    <name type="scientific">Anaeromyxobacter oryzae</name>
    <dbReference type="NCBI Taxonomy" id="2918170"/>
    <lineage>
        <taxon>Bacteria</taxon>
        <taxon>Pseudomonadati</taxon>
        <taxon>Myxococcota</taxon>
        <taxon>Myxococcia</taxon>
        <taxon>Myxococcales</taxon>
        <taxon>Cystobacterineae</taxon>
        <taxon>Anaeromyxobacteraceae</taxon>
        <taxon>Anaeromyxobacter</taxon>
    </lineage>
</organism>
<evidence type="ECO:0000313" key="2">
    <source>
        <dbReference type="EMBL" id="BDG02142.1"/>
    </source>
</evidence>
<feature type="signal peptide" evidence="1">
    <location>
        <begin position="1"/>
        <end position="36"/>
    </location>
</feature>
<protein>
    <recommendedName>
        <fullName evidence="4">Lipoprotein</fullName>
    </recommendedName>
</protein>
<gene>
    <name evidence="2" type="ORF">AMOR_11380</name>
</gene>
<proteinExistence type="predicted"/>
<keyword evidence="3" id="KW-1185">Reference proteome</keyword>
<feature type="chain" id="PRO_5045194861" description="Lipoprotein" evidence="1">
    <location>
        <begin position="37"/>
        <end position="179"/>
    </location>
</feature>
<evidence type="ECO:0000313" key="3">
    <source>
        <dbReference type="Proteomes" id="UP001162891"/>
    </source>
</evidence>
<dbReference type="Proteomes" id="UP001162891">
    <property type="component" value="Chromosome"/>
</dbReference>
<name>A0ABM7WRP1_9BACT</name>
<keyword evidence="1" id="KW-0732">Signal</keyword>